<gene>
    <name evidence="3" type="ORF">AMPC_31580</name>
</gene>
<accession>A0ABM7XDT3</accession>
<feature type="compositionally biased region" description="Low complexity" evidence="1">
    <location>
        <begin position="193"/>
        <end position="209"/>
    </location>
</feature>
<proteinExistence type="predicted"/>
<feature type="chain" id="PRO_5045116924" description="Tetratricopeptide repeat protein" evidence="2">
    <location>
        <begin position="22"/>
        <end position="209"/>
    </location>
</feature>
<sequence>MSSTALSLALALSLTAGGSGAGEHLLAGARLFRDGRFPEALVEFRVSQKLGAPEAAPYVGASLVKLNRPEEAVEAFGGAEGGSRDALLDYYLALACYESRLYLAADRILAGIGGRSGPRIAEQAAKLRSSIAGELGGREPPRSAVDWYLARCEAAGAQGRAALAEAYCREAAGLGARRADRYGAEGRGPAQPASAKSASAKSASAKGRP</sequence>
<organism evidence="3 4">
    <name type="scientific">Anaeromyxobacter paludicola</name>
    <dbReference type="NCBI Taxonomy" id="2918171"/>
    <lineage>
        <taxon>Bacteria</taxon>
        <taxon>Pseudomonadati</taxon>
        <taxon>Myxococcota</taxon>
        <taxon>Myxococcia</taxon>
        <taxon>Myxococcales</taxon>
        <taxon>Cystobacterineae</taxon>
        <taxon>Anaeromyxobacteraceae</taxon>
        <taxon>Anaeromyxobacter</taxon>
    </lineage>
</organism>
<name>A0ABM7XDT3_9BACT</name>
<reference evidence="4" key="1">
    <citation type="journal article" date="2022" name="Int. J. Syst. Evol. Microbiol.">
        <title>Anaeromyxobacter oryzae sp. nov., Anaeromyxobacter diazotrophicus sp. nov. and Anaeromyxobacter paludicola sp. nov., isolated from paddy soils.</title>
        <authorList>
            <person name="Itoh H."/>
            <person name="Xu Z."/>
            <person name="Mise K."/>
            <person name="Masuda Y."/>
            <person name="Ushijima N."/>
            <person name="Hayakawa C."/>
            <person name="Shiratori Y."/>
            <person name="Senoo K."/>
        </authorList>
    </citation>
    <scope>NUCLEOTIDE SEQUENCE [LARGE SCALE GENOMIC DNA]</scope>
    <source>
        <strain evidence="4">Red630</strain>
    </source>
</reference>
<evidence type="ECO:0008006" key="5">
    <source>
        <dbReference type="Google" id="ProtNLM"/>
    </source>
</evidence>
<feature type="region of interest" description="Disordered" evidence="1">
    <location>
        <begin position="182"/>
        <end position="209"/>
    </location>
</feature>
<protein>
    <recommendedName>
        <fullName evidence="5">Tetratricopeptide repeat protein</fullName>
    </recommendedName>
</protein>
<feature type="signal peptide" evidence="2">
    <location>
        <begin position="1"/>
        <end position="21"/>
    </location>
</feature>
<evidence type="ECO:0000313" key="4">
    <source>
        <dbReference type="Proteomes" id="UP001162734"/>
    </source>
</evidence>
<dbReference type="Proteomes" id="UP001162734">
    <property type="component" value="Chromosome"/>
</dbReference>
<evidence type="ECO:0000256" key="1">
    <source>
        <dbReference type="SAM" id="MobiDB-lite"/>
    </source>
</evidence>
<keyword evidence="4" id="KW-1185">Reference proteome</keyword>
<dbReference type="RefSeq" id="WP_248342440.1">
    <property type="nucleotide sequence ID" value="NZ_AP025592.1"/>
</dbReference>
<evidence type="ECO:0000313" key="3">
    <source>
        <dbReference type="EMBL" id="BDG10045.1"/>
    </source>
</evidence>
<evidence type="ECO:0000256" key="2">
    <source>
        <dbReference type="SAM" id="SignalP"/>
    </source>
</evidence>
<keyword evidence="2" id="KW-0732">Signal</keyword>
<dbReference type="EMBL" id="AP025592">
    <property type="protein sequence ID" value="BDG10045.1"/>
    <property type="molecule type" value="Genomic_DNA"/>
</dbReference>